<evidence type="ECO:0000259" key="1">
    <source>
        <dbReference type="PROSITE" id="PS50188"/>
    </source>
</evidence>
<dbReference type="EMBL" id="BDIP01000078">
    <property type="protein sequence ID" value="GIQ79932.1"/>
    <property type="molecule type" value="Genomic_DNA"/>
</dbReference>
<comment type="caution">
    <text evidence="2">The sequence shown here is derived from an EMBL/GenBank/DDBJ whole genome shotgun (WGS) entry which is preliminary data.</text>
</comment>
<dbReference type="Pfam" id="PF00622">
    <property type="entry name" value="SPRY"/>
    <property type="match status" value="1"/>
</dbReference>
<feature type="domain" description="B30.2/SPRY" evidence="1">
    <location>
        <begin position="113"/>
        <end position="283"/>
    </location>
</feature>
<dbReference type="AlphaFoldDB" id="A0A9K3GEP6"/>
<dbReference type="InterPro" id="IPR001870">
    <property type="entry name" value="B30.2/SPRY"/>
</dbReference>
<gene>
    <name evidence="2" type="ORF">KIPB_000643</name>
</gene>
<reference evidence="2 3" key="1">
    <citation type="journal article" date="2018" name="PLoS ONE">
        <title>The draft genome of Kipferlia bialata reveals reductive genome evolution in fornicate parasites.</title>
        <authorList>
            <person name="Tanifuji G."/>
            <person name="Takabayashi S."/>
            <person name="Kume K."/>
            <person name="Takagi M."/>
            <person name="Nakayama T."/>
            <person name="Kamikawa R."/>
            <person name="Inagaki Y."/>
            <person name="Hashimoto T."/>
        </authorList>
    </citation>
    <scope>NUCLEOTIDE SEQUENCE [LARGE SCALE GENOMIC DNA]</scope>
    <source>
        <strain evidence="2">NY0173</strain>
    </source>
</reference>
<evidence type="ECO:0000313" key="3">
    <source>
        <dbReference type="Proteomes" id="UP000265618"/>
    </source>
</evidence>
<dbReference type="OrthoDB" id="295536at2759"/>
<dbReference type="InterPro" id="IPR043136">
    <property type="entry name" value="B30.2/SPRY_sf"/>
</dbReference>
<proteinExistence type="predicted"/>
<dbReference type="SUPFAM" id="SSF49899">
    <property type="entry name" value="Concanavalin A-like lectins/glucanases"/>
    <property type="match status" value="1"/>
</dbReference>
<dbReference type="PROSITE" id="PS50188">
    <property type="entry name" value="B302_SPRY"/>
    <property type="match status" value="1"/>
</dbReference>
<keyword evidence="3" id="KW-1185">Reference proteome</keyword>
<sequence length="283" mass="31629">MQGHIRVDSLLQLDMDKAEFEVLPCVGRKPGMEVKVEMRYRFKATLKGCQDFIHKDTATFLAAVGATTATLRAPLTRGTKSIPVTYTSPEWDEEGWFTAHATFTPTVKGTHNVTVSWRGREKSVSVSTVAYDFKFDPESCGQGINLLKNNTEAKAGRGADAATQVCGDRVFRSGVHQWTLDLTHVDNSAVYGYGVCTADYDIGTWNKDLYWIATTDTYQHPHFSNVSPKFNTKDRVVFTLDMDARTLSLMVNRSNKGVIFRSLPDAVKPFFWIYGQTVTLSSN</sequence>
<accession>A0A9K3GEP6</accession>
<organism evidence="2 3">
    <name type="scientific">Kipferlia bialata</name>
    <dbReference type="NCBI Taxonomy" id="797122"/>
    <lineage>
        <taxon>Eukaryota</taxon>
        <taxon>Metamonada</taxon>
        <taxon>Carpediemonas-like organisms</taxon>
        <taxon>Kipferlia</taxon>
    </lineage>
</organism>
<dbReference type="InterPro" id="IPR003877">
    <property type="entry name" value="SPRY_dom"/>
</dbReference>
<protein>
    <recommendedName>
        <fullName evidence="1">B30.2/SPRY domain-containing protein</fullName>
    </recommendedName>
</protein>
<dbReference type="Gene3D" id="2.60.120.920">
    <property type="match status" value="1"/>
</dbReference>
<dbReference type="InterPro" id="IPR013320">
    <property type="entry name" value="ConA-like_dom_sf"/>
</dbReference>
<evidence type="ECO:0000313" key="2">
    <source>
        <dbReference type="EMBL" id="GIQ79932.1"/>
    </source>
</evidence>
<name>A0A9K3GEP6_9EUKA</name>
<dbReference type="Proteomes" id="UP000265618">
    <property type="component" value="Unassembled WGS sequence"/>
</dbReference>